<accession>A0A9X4BYC4</accession>
<proteinExistence type="predicted"/>
<protein>
    <submittedName>
        <fullName evidence="1">Uncharacterized protein</fullName>
    </submittedName>
</protein>
<dbReference type="AlphaFoldDB" id="A0A9X4BYC4"/>
<dbReference type="EMBL" id="JAMDHA010000004">
    <property type="protein sequence ID" value="MDD1006912.1"/>
    <property type="molecule type" value="Genomic_DNA"/>
</dbReference>
<comment type="caution">
    <text evidence="1">The sequence shown here is derived from an EMBL/GenBank/DDBJ whole genome shotgun (WGS) entry which is preliminary data.</text>
</comment>
<name>A0A9X4BYC4_9PSED</name>
<dbReference type="RefSeq" id="WP_273875418.1">
    <property type="nucleotide sequence ID" value="NZ_JAMDHA010000004.1"/>
</dbReference>
<sequence>MNQNPMESCPRCGSVQHVRPKGILIGAASPKKRFNGEEKAGYQRLDQLAVDECKPTLLKAAPLEQLVDGVYCDHCGVGFVTSEIVQGVDRTSL</sequence>
<evidence type="ECO:0000313" key="1">
    <source>
        <dbReference type="EMBL" id="MDD1006912.1"/>
    </source>
</evidence>
<dbReference type="Proteomes" id="UP001148185">
    <property type="component" value="Unassembled WGS sequence"/>
</dbReference>
<reference evidence="1 2" key="1">
    <citation type="submission" date="2022-05" db="EMBL/GenBank/DDBJ databases">
        <title>Novel Pseudomonas spp. Isolated from a Rainbow Trout Aquaculture Facility.</title>
        <authorList>
            <person name="Testerman T."/>
            <person name="Graf J."/>
        </authorList>
    </citation>
    <scope>NUCLEOTIDE SEQUENCE [LARGE SCALE GENOMIC DNA]</scope>
    <source>
        <strain evidence="1 2">ID1042</strain>
    </source>
</reference>
<organism evidence="1 2">
    <name type="scientific">Pseudomonas shahriarae</name>
    <dbReference type="NCBI Taxonomy" id="2745512"/>
    <lineage>
        <taxon>Bacteria</taxon>
        <taxon>Pseudomonadati</taxon>
        <taxon>Pseudomonadota</taxon>
        <taxon>Gammaproteobacteria</taxon>
        <taxon>Pseudomonadales</taxon>
        <taxon>Pseudomonadaceae</taxon>
        <taxon>Pseudomonas</taxon>
    </lineage>
</organism>
<evidence type="ECO:0000313" key="2">
    <source>
        <dbReference type="Proteomes" id="UP001148185"/>
    </source>
</evidence>
<gene>
    <name evidence="1" type="ORF">M5G27_05400</name>
</gene>
<keyword evidence="2" id="KW-1185">Reference proteome</keyword>